<dbReference type="InterPro" id="IPR050807">
    <property type="entry name" value="TransReg_Diox_bact_type"/>
</dbReference>
<dbReference type="SMART" id="SM00530">
    <property type="entry name" value="HTH_XRE"/>
    <property type="match status" value="1"/>
</dbReference>
<accession>A0A1V0AEL3</accession>
<dbReference type="GO" id="GO:0005829">
    <property type="term" value="C:cytosol"/>
    <property type="evidence" value="ECO:0007669"/>
    <property type="project" value="TreeGrafter"/>
</dbReference>
<dbReference type="Gene3D" id="1.10.260.40">
    <property type="entry name" value="lambda repressor-like DNA-binding domains"/>
    <property type="match status" value="1"/>
</dbReference>
<evidence type="ECO:0000313" key="4">
    <source>
        <dbReference type="Proteomes" id="UP000190797"/>
    </source>
</evidence>
<keyword evidence="4" id="KW-1185">Reference proteome</keyword>
<dbReference type="InterPro" id="IPR001387">
    <property type="entry name" value="Cro/C1-type_HTH"/>
</dbReference>
<proteinExistence type="predicted"/>
<dbReference type="InterPro" id="IPR010982">
    <property type="entry name" value="Lambda_DNA-bd_dom_sf"/>
</dbReference>
<dbReference type="Pfam" id="PF01381">
    <property type="entry name" value="HTH_3"/>
    <property type="match status" value="1"/>
</dbReference>
<feature type="domain" description="HTH cro/C1-type" evidence="2">
    <location>
        <begin position="12"/>
        <end position="66"/>
    </location>
</feature>
<dbReference type="EMBL" id="CP017717">
    <property type="protein sequence ID" value="AQZ68609.1"/>
    <property type="molecule type" value="Genomic_DNA"/>
</dbReference>
<dbReference type="GO" id="GO:0003700">
    <property type="term" value="F:DNA-binding transcription factor activity"/>
    <property type="evidence" value="ECO:0007669"/>
    <property type="project" value="TreeGrafter"/>
</dbReference>
<dbReference type="AlphaFoldDB" id="A0A1V0AEL3"/>
<dbReference type="PANTHER" id="PTHR46797">
    <property type="entry name" value="HTH-TYPE TRANSCRIPTIONAL REGULATOR"/>
    <property type="match status" value="1"/>
</dbReference>
<gene>
    <name evidence="3" type="ORF">BKM31_50435</name>
</gene>
<evidence type="ECO:0000256" key="1">
    <source>
        <dbReference type="ARBA" id="ARBA00023125"/>
    </source>
</evidence>
<dbReference type="OrthoDB" id="5192612at2"/>
<evidence type="ECO:0000259" key="2">
    <source>
        <dbReference type="PROSITE" id="PS50943"/>
    </source>
</evidence>
<sequence>MSTMRDEFGQFVAAARNKLGLRQEDVAQRLGVSTGTISNLENGHRRPKGGQWKTLASILEVSWQELMDRAIGFTDPVERAIASSELDRAQQDALLMTYGCFTGRDSLEEVTLLRHRDRPEEAEDT</sequence>
<dbReference type="SUPFAM" id="SSF47413">
    <property type="entry name" value="lambda repressor-like DNA-binding domains"/>
    <property type="match status" value="1"/>
</dbReference>
<name>A0A1V0AEL3_9ACTN</name>
<keyword evidence="1" id="KW-0238">DNA-binding</keyword>
<dbReference type="STRING" id="1909395.BKM31_50435"/>
<protein>
    <recommendedName>
        <fullName evidence="2">HTH cro/C1-type domain-containing protein</fullName>
    </recommendedName>
</protein>
<dbReference type="CDD" id="cd00093">
    <property type="entry name" value="HTH_XRE"/>
    <property type="match status" value="1"/>
</dbReference>
<organism evidence="3 4">
    <name type="scientific">[Actinomadura] parvosata subsp. kistnae</name>
    <dbReference type="NCBI Taxonomy" id="1909395"/>
    <lineage>
        <taxon>Bacteria</taxon>
        <taxon>Bacillati</taxon>
        <taxon>Actinomycetota</taxon>
        <taxon>Actinomycetes</taxon>
        <taxon>Streptosporangiales</taxon>
        <taxon>Streptosporangiaceae</taxon>
        <taxon>Nonomuraea</taxon>
    </lineage>
</organism>
<dbReference type="PANTHER" id="PTHR46797:SF1">
    <property type="entry name" value="METHYLPHOSPHONATE SYNTHASE"/>
    <property type="match status" value="1"/>
</dbReference>
<evidence type="ECO:0000313" key="3">
    <source>
        <dbReference type="EMBL" id="AQZ68609.1"/>
    </source>
</evidence>
<dbReference type="GO" id="GO:0003677">
    <property type="term" value="F:DNA binding"/>
    <property type="evidence" value="ECO:0007669"/>
    <property type="project" value="UniProtKB-KW"/>
</dbReference>
<dbReference type="PROSITE" id="PS50943">
    <property type="entry name" value="HTH_CROC1"/>
    <property type="match status" value="1"/>
</dbReference>
<dbReference type="Proteomes" id="UP000190797">
    <property type="component" value="Chromosome"/>
</dbReference>
<dbReference type="KEGG" id="noa:BKM31_50435"/>
<reference evidence="4" key="1">
    <citation type="journal article" date="2017" name="Med. Chem. Commun.">
        <title>Nonomuraea sp. ATCC 55076 harbours the largest actinomycete chromosome to date and the kistamicin biosynthetic gene cluster.</title>
        <authorList>
            <person name="Nazari B."/>
            <person name="Forneris C.C."/>
            <person name="Gibson M.I."/>
            <person name="Moon K."/>
            <person name="Schramma K.R."/>
            <person name="Seyedsayamdost M.R."/>
        </authorList>
    </citation>
    <scope>NUCLEOTIDE SEQUENCE [LARGE SCALE GENOMIC DNA]</scope>
    <source>
        <strain evidence="4">ATCC 55076</strain>
    </source>
</reference>